<dbReference type="Gene3D" id="3.40.190.10">
    <property type="entry name" value="Periplasmic binding protein-like II"/>
    <property type="match status" value="2"/>
</dbReference>
<sequence length="244" mass="27139">MKKIIKVLLVCMMAVSLTACGGSSKKKILIGISPDYPPYESLKGDEMIGFDIDMTKELFAIMKENGDDYEYEFKKLSFDTISTSLIADQIDLGISGFTYHKEWEDVIWSDKYNDSRQVALVANDSPIVSAKDLEGKNIGAQLASTGEGVANEIKDANVKAVKDVKVLIETLNSGGIDAIILDEAVAKNYVKEAGYRMLKETLLEEENLIITNKNNQDLMDDINEALKIFVESDKYQELKTKWGA</sequence>
<dbReference type="PANTHER" id="PTHR35936">
    <property type="entry name" value="MEMBRANE-BOUND LYTIC MUREIN TRANSGLYCOSYLASE F"/>
    <property type="match status" value="1"/>
</dbReference>
<organism evidence="4 5">
    <name type="scientific">Thomasclavelia cocleata</name>
    <dbReference type="NCBI Taxonomy" id="69824"/>
    <lineage>
        <taxon>Bacteria</taxon>
        <taxon>Bacillati</taxon>
        <taxon>Bacillota</taxon>
        <taxon>Erysipelotrichia</taxon>
        <taxon>Erysipelotrichales</taxon>
        <taxon>Coprobacillaceae</taxon>
        <taxon>Thomasclavelia</taxon>
    </lineage>
</organism>
<evidence type="ECO:0000256" key="2">
    <source>
        <dbReference type="SAM" id="SignalP"/>
    </source>
</evidence>
<protein>
    <submittedName>
        <fullName evidence="4">Arginine-binding extracellular protein ArtP</fullName>
    </submittedName>
</protein>
<dbReference type="PROSITE" id="PS51257">
    <property type="entry name" value="PROKAR_LIPOPROTEIN"/>
    <property type="match status" value="1"/>
</dbReference>
<dbReference type="AlphaFoldDB" id="A0A829Z6P9"/>
<evidence type="ECO:0000259" key="3">
    <source>
        <dbReference type="SMART" id="SM00062"/>
    </source>
</evidence>
<dbReference type="Proteomes" id="UP000490821">
    <property type="component" value="Unassembled WGS sequence"/>
</dbReference>
<dbReference type="PANTHER" id="PTHR35936:SF17">
    <property type="entry name" value="ARGININE-BINDING EXTRACELLULAR PROTEIN ARTP"/>
    <property type="match status" value="1"/>
</dbReference>
<feature type="chain" id="PRO_5039050622" evidence="2">
    <location>
        <begin position="22"/>
        <end position="244"/>
    </location>
</feature>
<keyword evidence="1 2" id="KW-0732">Signal</keyword>
<evidence type="ECO:0000313" key="5">
    <source>
        <dbReference type="Proteomes" id="UP000490821"/>
    </source>
</evidence>
<name>A0A829Z6P9_9FIRM</name>
<dbReference type="InterPro" id="IPR001638">
    <property type="entry name" value="Solute-binding_3/MltF_N"/>
</dbReference>
<dbReference type="RefSeq" id="WP_172471644.1">
    <property type="nucleotide sequence ID" value="NZ_BLMI01000016.1"/>
</dbReference>
<accession>A0A829Z6P9</accession>
<evidence type="ECO:0000256" key="1">
    <source>
        <dbReference type="ARBA" id="ARBA00022729"/>
    </source>
</evidence>
<dbReference type="SUPFAM" id="SSF53850">
    <property type="entry name" value="Periplasmic binding protein-like II"/>
    <property type="match status" value="1"/>
</dbReference>
<reference evidence="4 5" key="1">
    <citation type="journal article" date="2020" name="Microbiome">
        <title>Single-cell genomics of uncultured bacteria reveals dietary fiber responders in the mouse gut microbiota.</title>
        <authorList>
            <person name="Chijiiwa R."/>
            <person name="Hosokawa M."/>
            <person name="Kogawa M."/>
            <person name="Nishikawa Y."/>
            <person name="Ide K."/>
            <person name="Sakanashi C."/>
            <person name="Takahashi K."/>
            <person name="Takeyama H."/>
        </authorList>
    </citation>
    <scope>NUCLEOTIDE SEQUENCE [LARGE SCALE GENOMIC DNA]</scope>
    <source>
        <strain evidence="4">IMSAGC_017</strain>
    </source>
</reference>
<proteinExistence type="predicted"/>
<dbReference type="SMART" id="SM00062">
    <property type="entry name" value="PBPb"/>
    <property type="match status" value="1"/>
</dbReference>
<comment type="caution">
    <text evidence="4">The sequence shown here is derived from an EMBL/GenBank/DDBJ whole genome shotgun (WGS) entry which is preliminary data.</text>
</comment>
<feature type="signal peptide" evidence="2">
    <location>
        <begin position="1"/>
        <end position="21"/>
    </location>
</feature>
<dbReference type="EMBL" id="BLMI01000016">
    <property type="protein sequence ID" value="GFI40033.1"/>
    <property type="molecule type" value="Genomic_DNA"/>
</dbReference>
<evidence type="ECO:0000313" key="4">
    <source>
        <dbReference type="EMBL" id="GFI40033.1"/>
    </source>
</evidence>
<dbReference type="Pfam" id="PF00497">
    <property type="entry name" value="SBP_bac_3"/>
    <property type="match status" value="1"/>
</dbReference>
<gene>
    <name evidence="4" type="primary">artP</name>
    <name evidence="4" type="ORF">IMSAGC017_00064</name>
</gene>
<feature type="domain" description="Solute-binding protein family 3/N-terminal" evidence="3">
    <location>
        <begin position="27"/>
        <end position="244"/>
    </location>
</feature>